<name>A0ABS1TF13_9CLOT</name>
<dbReference type="RefSeq" id="WP_202750096.1">
    <property type="nucleotide sequence ID" value="NZ_JAESWC010000014.1"/>
</dbReference>
<dbReference type="SUPFAM" id="SSF53850">
    <property type="entry name" value="Periplasmic binding protein-like II"/>
    <property type="match status" value="1"/>
</dbReference>
<keyword evidence="2" id="KW-0813">Transport</keyword>
<evidence type="ECO:0000256" key="4">
    <source>
        <dbReference type="SAM" id="SignalP"/>
    </source>
</evidence>
<feature type="chain" id="PRO_5045952302" evidence="4">
    <location>
        <begin position="21"/>
        <end position="436"/>
    </location>
</feature>
<keyword evidence="3 4" id="KW-0732">Signal</keyword>
<gene>
    <name evidence="5" type="ORF">JK636_16565</name>
</gene>
<evidence type="ECO:0000256" key="1">
    <source>
        <dbReference type="ARBA" id="ARBA00008520"/>
    </source>
</evidence>
<dbReference type="Proteomes" id="UP000632377">
    <property type="component" value="Unassembled WGS sequence"/>
</dbReference>
<evidence type="ECO:0000256" key="3">
    <source>
        <dbReference type="ARBA" id="ARBA00022729"/>
    </source>
</evidence>
<dbReference type="PANTHER" id="PTHR30061">
    <property type="entry name" value="MALTOSE-BINDING PERIPLASMIC PROTEIN"/>
    <property type="match status" value="1"/>
</dbReference>
<dbReference type="InterPro" id="IPR006059">
    <property type="entry name" value="SBP"/>
</dbReference>
<comment type="similarity">
    <text evidence="1">Belongs to the bacterial solute-binding protein 1 family.</text>
</comment>
<accession>A0ABS1TF13</accession>
<keyword evidence="6" id="KW-1185">Reference proteome</keyword>
<evidence type="ECO:0000256" key="2">
    <source>
        <dbReference type="ARBA" id="ARBA00022448"/>
    </source>
</evidence>
<comment type="caution">
    <text evidence="5">The sequence shown here is derived from an EMBL/GenBank/DDBJ whole genome shotgun (WGS) entry which is preliminary data.</text>
</comment>
<evidence type="ECO:0000313" key="5">
    <source>
        <dbReference type="EMBL" id="MBL4937342.1"/>
    </source>
</evidence>
<dbReference type="Pfam" id="PF01547">
    <property type="entry name" value="SBP_bac_1"/>
    <property type="match status" value="1"/>
</dbReference>
<dbReference type="EMBL" id="JAESWC010000014">
    <property type="protein sequence ID" value="MBL4937342.1"/>
    <property type="molecule type" value="Genomic_DNA"/>
</dbReference>
<reference evidence="5 6" key="1">
    <citation type="submission" date="2021-01" db="EMBL/GenBank/DDBJ databases">
        <title>Genome public.</title>
        <authorList>
            <person name="Liu C."/>
            <person name="Sun Q."/>
        </authorList>
    </citation>
    <scope>NUCLEOTIDE SEQUENCE [LARGE SCALE GENOMIC DNA]</scope>
    <source>
        <strain evidence="5 6">YIM B02515</strain>
    </source>
</reference>
<dbReference type="PROSITE" id="PS51257">
    <property type="entry name" value="PROKAR_LIPOPROTEIN"/>
    <property type="match status" value="1"/>
</dbReference>
<dbReference type="Gene3D" id="3.40.190.10">
    <property type="entry name" value="Periplasmic binding protein-like II"/>
    <property type="match status" value="2"/>
</dbReference>
<sequence>MKGKKLLSILMTTVMLSAVATGCSKPAPTTTTPSGGANDTKTGEVVKLVYARGQDTTGATNEIVKQFNEAHKGKIEVTFAEMPSDSGKQHDQYVTVFNGKGTDYDVFDADVIWPAEFAQAGYALPLDKFVEKDGINMKDYMKGPVQALTFKGQLWGMPKFIDAGLLFYRKDLVTNVPATWDDLIAQAKSLKGNTGSGYSYIMQAKQYEGLVCNATEFISAYGGKVVDGDGNITINSPETKKGLEVMKSIVKSDFVPNNVTTFTEPESDTAFIEGKAAFLRNWPYQWAESQDASKSKVVDKVGVAPLPKGSVASAAALGGWVTMINKYSKHPNEAWEFLKFMTGADGQKITAVKGGSAPTLLSVYNDSEVQKNPLFGNKDFVAGLSAAVSRPVSPIYPKLSDIMQVEISKYLAGSQDVDTTIKNMDTKMKEAVTAAK</sequence>
<proteinExistence type="inferred from homology"/>
<feature type="signal peptide" evidence="4">
    <location>
        <begin position="1"/>
        <end position="20"/>
    </location>
</feature>
<dbReference type="PANTHER" id="PTHR30061:SF50">
    <property type="entry name" value="MALTOSE_MALTODEXTRIN-BINDING PERIPLASMIC PROTEIN"/>
    <property type="match status" value="1"/>
</dbReference>
<organism evidence="5 6">
    <name type="scientific">Clostridium rhizosphaerae</name>
    <dbReference type="NCBI Taxonomy" id="2803861"/>
    <lineage>
        <taxon>Bacteria</taxon>
        <taxon>Bacillati</taxon>
        <taxon>Bacillota</taxon>
        <taxon>Clostridia</taxon>
        <taxon>Eubacteriales</taxon>
        <taxon>Clostridiaceae</taxon>
        <taxon>Clostridium</taxon>
    </lineage>
</organism>
<dbReference type="CDD" id="cd14750">
    <property type="entry name" value="PBP2_TMBP"/>
    <property type="match status" value="1"/>
</dbReference>
<evidence type="ECO:0000313" key="6">
    <source>
        <dbReference type="Proteomes" id="UP000632377"/>
    </source>
</evidence>
<protein>
    <submittedName>
        <fullName evidence="5">ABC transporter substrate-binding protein</fullName>
    </submittedName>
</protein>